<dbReference type="PANTHER" id="PTHR11012:SF55">
    <property type="entry name" value="BHLH DOMAIN-CONTAINING PROTEIN"/>
    <property type="match status" value="1"/>
</dbReference>
<organism evidence="1 2">
    <name type="scientific">Dendroctonus ponderosae</name>
    <name type="common">Mountain pine beetle</name>
    <dbReference type="NCBI Taxonomy" id="77166"/>
    <lineage>
        <taxon>Eukaryota</taxon>
        <taxon>Metazoa</taxon>
        <taxon>Ecdysozoa</taxon>
        <taxon>Arthropoda</taxon>
        <taxon>Hexapoda</taxon>
        <taxon>Insecta</taxon>
        <taxon>Pterygota</taxon>
        <taxon>Neoptera</taxon>
        <taxon>Endopterygota</taxon>
        <taxon>Coleoptera</taxon>
        <taxon>Polyphaga</taxon>
        <taxon>Cucujiformia</taxon>
        <taxon>Curculionidae</taxon>
        <taxon>Scolytinae</taxon>
        <taxon>Dendroctonus</taxon>
    </lineage>
</organism>
<dbReference type="AlphaFoldDB" id="A0AAR5Q519"/>
<dbReference type="Pfam" id="PF02958">
    <property type="entry name" value="EcKL"/>
    <property type="match status" value="1"/>
</dbReference>
<evidence type="ECO:0008006" key="3">
    <source>
        <dbReference type="Google" id="ProtNLM"/>
    </source>
</evidence>
<dbReference type="KEGG" id="dpa:109543211"/>
<sequence>MEKAMRQVRRVVHLRRDIDHDRSPLYSSSSEKSKDFYMSQMDLRQVLERWVGDHVEFEAEDLIAPPDRNVVPYTFQIKVTISTYPRLLVDYNLFVKMLLEDRYHLAKRERAYMRLDILTNLKKEILIYKVVIPKIKTFQKLNLIMNEFRASNLFSKCIGTRLSTKPVLPDLPDHSSAIVMFNPYEKYTFQTCETEGSRYNGFTYDIAILILRDMAHFHAGTIAMRLKDNIKFVRKIIPILNLKVKEFEQTPPFEMLCKDLISYGLRDLELPDDQMVALQDSLQLSRLYDRFVREETDHTWYALSYSRYSMSYIMTNNTCANATKPSKLIDLHRIGFDNCCKDLVSFIFTSVRPESFDEQRSFENLLQVYNREFIRTLQRHRVPIAKYTWDNFKAEFNTVGERMLATIFMNIRTSFCRNYKGDGDPILSNEYRKRIKATVKMMTLFKWIKASDFNSSVAFPDRDLIVLI</sequence>
<dbReference type="GeneID" id="109543211"/>
<name>A0AAR5Q519_DENPD</name>
<dbReference type="EnsemblMetazoa" id="XM_019912795.1">
    <property type="protein sequence ID" value="XP_019768354.1"/>
    <property type="gene ID" value="LOC109543211"/>
</dbReference>
<protein>
    <recommendedName>
        <fullName evidence="3">CHK kinase-like domain-containing protein</fullName>
    </recommendedName>
</protein>
<proteinExistence type="predicted"/>
<keyword evidence="2" id="KW-1185">Reference proteome</keyword>
<evidence type="ECO:0000313" key="1">
    <source>
        <dbReference type="EnsemblMetazoa" id="XP_019768354.1"/>
    </source>
</evidence>
<accession>A0AAR5Q519</accession>
<dbReference type="InterPro" id="IPR004119">
    <property type="entry name" value="EcKL"/>
</dbReference>
<reference evidence="2" key="1">
    <citation type="journal article" date="2013" name="Genome Biol.">
        <title>Draft genome of the mountain pine beetle, Dendroctonus ponderosae Hopkins, a major forest pest.</title>
        <authorList>
            <person name="Keeling C.I."/>
            <person name="Yuen M.M."/>
            <person name="Liao N.Y."/>
            <person name="Docking T.R."/>
            <person name="Chan S.K."/>
            <person name="Taylor G.A."/>
            <person name="Palmquist D.L."/>
            <person name="Jackman S.D."/>
            <person name="Nguyen A."/>
            <person name="Li M."/>
            <person name="Henderson H."/>
            <person name="Janes J.K."/>
            <person name="Zhao Y."/>
            <person name="Pandoh P."/>
            <person name="Moore R."/>
            <person name="Sperling F.A."/>
            <person name="Huber D.P."/>
            <person name="Birol I."/>
            <person name="Jones S.J."/>
            <person name="Bohlmann J."/>
        </authorList>
    </citation>
    <scope>NUCLEOTIDE SEQUENCE</scope>
</reference>
<reference evidence="1" key="2">
    <citation type="submission" date="2024-08" db="UniProtKB">
        <authorList>
            <consortium name="EnsemblMetazoa"/>
        </authorList>
    </citation>
    <scope>IDENTIFICATION</scope>
</reference>
<dbReference type="Proteomes" id="UP000019118">
    <property type="component" value="Unassembled WGS sequence"/>
</dbReference>
<dbReference type="PANTHER" id="PTHR11012">
    <property type="entry name" value="PROTEIN KINASE-LIKE DOMAIN-CONTAINING"/>
    <property type="match status" value="1"/>
</dbReference>
<evidence type="ECO:0000313" key="2">
    <source>
        <dbReference type="Proteomes" id="UP000019118"/>
    </source>
</evidence>